<accession>A0A8J1U0C4</accession>
<dbReference type="EMBL" id="CAIIXF020000006">
    <property type="protein sequence ID" value="CAH1787000.1"/>
    <property type="molecule type" value="Genomic_DNA"/>
</dbReference>
<dbReference type="Proteomes" id="UP000749559">
    <property type="component" value="Unassembled WGS sequence"/>
</dbReference>
<dbReference type="AlphaFoldDB" id="A0A8J1U0C4"/>
<gene>
    <name evidence="1" type="ORF">OFUS_LOCUS12787</name>
</gene>
<name>A0A8J1U0C4_OWEFU</name>
<sequence length="134" mass="15463">FANLQRVFEIIELKNDVFYKSRGHSHVLIDRSYDGQFKKQLGCTRGGLHIQFTLPRQPINMMKYLAVLTIVVFLIVLSSEDSSAFQTRMAQVEKRVKRARGGGFHARIAKVENRVKRSGFQIRYANHGLQKQQV</sequence>
<protein>
    <submittedName>
        <fullName evidence="1">Uncharacterized protein</fullName>
    </submittedName>
</protein>
<evidence type="ECO:0000313" key="1">
    <source>
        <dbReference type="EMBL" id="CAH1787000.1"/>
    </source>
</evidence>
<comment type="caution">
    <text evidence="1">The sequence shown here is derived from an EMBL/GenBank/DDBJ whole genome shotgun (WGS) entry which is preliminary data.</text>
</comment>
<organism evidence="1 2">
    <name type="scientific">Owenia fusiformis</name>
    <name type="common">Polychaete worm</name>
    <dbReference type="NCBI Taxonomy" id="6347"/>
    <lineage>
        <taxon>Eukaryota</taxon>
        <taxon>Metazoa</taxon>
        <taxon>Spiralia</taxon>
        <taxon>Lophotrochozoa</taxon>
        <taxon>Annelida</taxon>
        <taxon>Polychaeta</taxon>
        <taxon>Sedentaria</taxon>
        <taxon>Canalipalpata</taxon>
        <taxon>Sabellida</taxon>
        <taxon>Oweniida</taxon>
        <taxon>Oweniidae</taxon>
        <taxon>Owenia</taxon>
    </lineage>
</organism>
<proteinExistence type="predicted"/>
<feature type="non-terminal residue" evidence="1">
    <location>
        <position position="1"/>
    </location>
</feature>
<evidence type="ECO:0000313" key="2">
    <source>
        <dbReference type="Proteomes" id="UP000749559"/>
    </source>
</evidence>
<keyword evidence="2" id="KW-1185">Reference proteome</keyword>
<reference evidence="1" key="1">
    <citation type="submission" date="2022-03" db="EMBL/GenBank/DDBJ databases">
        <authorList>
            <person name="Martin C."/>
        </authorList>
    </citation>
    <scope>NUCLEOTIDE SEQUENCE</scope>
</reference>